<dbReference type="SMART" id="SM00267">
    <property type="entry name" value="GGDEF"/>
    <property type="match status" value="1"/>
</dbReference>
<dbReference type="InterPro" id="IPR000014">
    <property type="entry name" value="PAS"/>
</dbReference>
<dbReference type="OrthoDB" id="9759607at2"/>
<dbReference type="PANTHER" id="PTHR44757:SF2">
    <property type="entry name" value="BIOFILM ARCHITECTURE MAINTENANCE PROTEIN MBAA"/>
    <property type="match status" value="1"/>
</dbReference>
<dbReference type="Proteomes" id="UP000052946">
    <property type="component" value="Unassembled WGS sequence"/>
</dbReference>
<dbReference type="EMBL" id="BBXV01000032">
    <property type="protein sequence ID" value="GAQ18753.1"/>
    <property type="molecule type" value="Genomic_DNA"/>
</dbReference>
<dbReference type="Pfam" id="PF00990">
    <property type="entry name" value="GGDEF"/>
    <property type="match status" value="1"/>
</dbReference>
<organism evidence="3 4">
    <name type="scientific">Oceanobacillus picturae</name>
    <dbReference type="NCBI Taxonomy" id="171693"/>
    <lineage>
        <taxon>Bacteria</taxon>
        <taxon>Bacillati</taxon>
        <taxon>Bacillota</taxon>
        <taxon>Bacilli</taxon>
        <taxon>Bacillales</taxon>
        <taxon>Bacillaceae</taxon>
        <taxon>Oceanobacillus</taxon>
    </lineage>
</organism>
<gene>
    <name evidence="3" type="ORF">OPHB3_2709</name>
</gene>
<evidence type="ECO:0000313" key="4">
    <source>
        <dbReference type="Proteomes" id="UP000052946"/>
    </source>
</evidence>
<dbReference type="PROSITE" id="PS50887">
    <property type="entry name" value="GGDEF"/>
    <property type="match status" value="1"/>
</dbReference>
<dbReference type="PROSITE" id="PS50883">
    <property type="entry name" value="EAL"/>
    <property type="match status" value="1"/>
</dbReference>
<proteinExistence type="predicted"/>
<name>A0A0U9HBT8_9BACI</name>
<dbReference type="RefSeq" id="WP_058950655.1">
    <property type="nucleotide sequence ID" value="NZ_BBXV01000032.1"/>
</dbReference>
<dbReference type="Pfam" id="PF00563">
    <property type="entry name" value="EAL"/>
    <property type="match status" value="1"/>
</dbReference>
<dbReference type="Pfam" id="PF13188">
    <property type="entry name" value="PAS_8"/>
    <property type="match status" value="1"/>
</dbReference>
<evidence type="ECO:0000259" key="2">
    <source>
        <dbReference type="PROSITE" id="PS50887"/>
    </source>
</evidence>
<dbReference type="Gene3D" id="3.20.20.450">
    <property type="entry name" value="EAL domain"/>
    <property type="match status" value="1"/>
</dbReference>
<reference evidence="4" key="1">
    <citation type="submission" date="2015-07" db="EMBL/GenBank/DDBJ databases">
        <title>Draft Genome Sequence of Oceanobacillus picturae Heshi-B3 that Was Isolated from Fermented Rice Bran with Aging Salted Mackerel, Which Was Named Heshiko as Traditional Fermented Seafood in Japan.</title>
        <authorList>
            <person name="Akuzawa S."/>
            <person name="Nakagawa J."/>
            <person name="Kanekatsu T."/>
            <person name="Kanesaki Y."/>
            <person name="Suzuki T."/>
        </authorList>
    </citation>
    <scope>NUCLEOTIDE SEQUENCE [LARGE SCALE GENOMIC DNA]</scope>
    <source>
        <strain evidence="4">Heshi-B3</strain>
    </source>
</reference>
<reference evidence="3 4" key="2">
    <citation type="journal article" date="2016" name="Genome Announc.">
        <title>Draft Genome Sequence of Oceanobacillus picturae Heshi-B3, Isolated from Fermented Rice Bran in a Traditional Japanese Seafood Dish.</title>
        <authorList>
            <person name="Akuzawa S."/>
            <person name="Nagaoka J."/>
            <person name="Kanekatsu M."/>
            <person name="Kanesaki Y."/>
            <person name="Suzuki T."/>
        </authorList>
    </citation>
    <scope>NUCLEOTIDE SEQUENCE [LARGE SCALE GENOMIC DNA]</scope>
    <source>
        <strain evidence="3 4">Heshi-B3</strain>
    </source>
</reference>
<evidence type="ECO:0000313" key="3">
    <source>
        <dbReference type="EMBL" id="GAQ18753.1"/>
    </source>
</evidence>
<dbReference type="CDD" id="cd01948">
    <property type="entry name" value="EAL"/>
    <property type="match status" value="1"/>
</dbReference>
<sequence length="646" mass="73361">MEDTFFPFNQNLLSSLNEPILFVDHSGTLLAGTNAAYKLIGCNKENVLANLNDYFDFEKLQAAVNRTCILPLKRTHATFLEAKCVFLKEDTYGIVLKPLEIPGGGTFHIKDTVNESEGLLILAGDQILDCNESFATIFQYSRTQLKSIRLGELLQLNKGTIDAEWWKGTESGILAGKKRNGSPVYIQVLDYSSYHGKEDARIFLIKNVTDQVKNEKRIEYMAYYDELTDLPNRNFFMKILDEAINKSKKLGEEQLAVYFLDIDYFKEINETLGYSFGDKLLKAISDKLKFFLGPDTFIARIGGDEFLLLQNGIKAKENTVKLAEDLIVEFESPVKIGEHDIYTSISIGISVYPNNGKSPEALLTHAQSAMHVIKEKHRNNYKMFETSISENFKSMLTMESDLRKALQKEQFELHYQPQKNLLTGGIVGMEALLRWNHPEKGYIPPLDFISLAERTGLIIEIGDWVMYEACRQNKLLQGKGYDPVIVSVNLSAKQFHQKNLVTKIKNTLKETGLDPKYLELEITESMAMTNEHYILNTLQQLRDLGVLVSIDDFGTGYSSLRYLSVFPVTKLKIDKTFMDASQKQNKAIVKSIIHMSHSLNMKVIAEGVETHEQIEFLMEENCDEMQGYYFSKPLPPAKLVQLLTAG</sequence>
<dbReference type="InterPro" id="IPR029787">
    <property type="entry name" value="Nucleotide_cyclase"/>
</dbReference>
<dbReference type="AlphaFoldDB" id="A0A0U9HBT8"/>
<dbReference type="InterPro" id="IPR052155">
    <property type="entry name" value="Biofilm_reg_signaling"/>
</dbReference>
<feature type="domain" description="GGDEF" evidence="2">
    <location>
        <begin position="253"/>
        <end position="386"/>
    </location>
</feature>
<dbReference type="InterPro" id="IPR001633">
    <property type="entry name" value="EAL_dom"/>
</dbReference>
<dbReference type="Gene3D" id="3.30.70.270">
    <property type="match status" value="1"/>
</dbReference>
<dbReference type="InterPro" id="IPR035919">
    <property type="entry name" value="EAL_sf"/>
</dbReference>
<dbReference type="NCBIfam" id="TIGR00254">
    <property type="entry name" value="GGDEF"/>
    <property type="match status" value="1"/>
</dbReference>
<dbReference type="CDD" id="cd01949">
    <property type="entry name" value="GGDEF"/>
    <property type="match status" value="1"/>
</dbReference>
<accession>A0A0U9HBT8</accession>
<dbReference type="InterPro" id="IPR000160">
    <property type="entry name" value="GGDEF_dom"/>
</dbReference>
<evidence type="ECO:0000259" key="1">
    <source>
        <dbReference type="PROSITE" id="PS50883"/>
    </source>
</evidence>
<dbReference type="SUPFAM" id="SSF55073">
    <property type="entry name" value="Nucleotide cyclase"/>
    <property type="match status" value="1"/>
</dbReference>
<protein>
    <submittedName>
        <fullName evidence="3">Cyclic di-GMP phosphodiesterase Gmr</fullName>
    </submittedName>
</protein>
<feature type="domain" description="EAL" evidence="1">
    <location>
        <begin position="395"/>
        <end position="646"/>
    </location>
</feature>
<comment type="caution">
    <text evidence="3">The sequence shown here is derived from an EMBL/GenBank/DDBJ whole genome shotgun (WGS) entry which is preliminary data.</text>
</comment>
<dbReference type="PANTHER" id="PTHR44757">
    <property type="entry name" value="DIGUANYLATE CYCLASE DGCP"/>
    <property type="match status" value="1"/>
</dbReference>
<dbReference type="SUPFAM" id="SSF141868">
    <property type="entry name" value="EAL domain-like"/>
    <property type="match status" value="1"/>
</dbReference>
<dbReference type="SMART" id="SM00052">
    <property type="entry name" value="EAL"/>
    <property type="match status" value="1"/>
</dbReference>
<dbReference type="InterPro" id="IPR043128">
    <property type="entry name" value="Rev_trsase/Diguanyl_cyclase"/>
</dbReference>
<dbReference type="FunFam" id="3.20.20.450:FF:000001">
    <property type="entry name" value="Cyclic di-GMP phosphodiesterase yahA"/>
    <property type="match status" value="1"/>
</dbReference>